<accession>A0A0B7HMR6</accession>
<dbReference type="AlphaFoldDB" id="A0A0B7HMR6"/>
<protein>
    <submittedName>
        <fullName evidence="1">Uncharacterized protein</fullName>
    </submittedName>
</protein>
<evidence type="ECO:0000313" key="2">
    <source>
        <dbReference type="Proteomes" id="UP000044026"/>
    </source>
</evidence>
<proteinExistence type="predicted"/>
<sequence length="79" mass="9370">MKQHTSYKVYFILPLLAFFVGCTPNANTYYNRQMQPIVTKYNVLFNGEEAFEIGKKALDEQYQDQFDEILPVEPIKNEW</sequence>
<name>A0A0B7HMR6_9FLAO</name>
<dbReference type="EMBL" id="CDOE01000072">
    <property type="protein sequence ID" value="CEN38783.1"/>
    <property type="molecule type" value="Genomic_DNA"/>
</dbReference>
<dbReference type="PROSITE" id="PS51257">
    <property type="entry name" value="PROKAR_LIPOPROTEIN"/>
    <property type="match status" value="1"/>
</dbReference>
<gene>
    <name evidence="1" type="ORF">CCAN12_740038</name>
</gene>
<dbReference type="Proteomes" id="UP000044026">
    <property type="component" value="Unassembled WGS sequence"/>
</dbReference>
<organism evidence="1 2">
    <name type="scientific">Capnocytophaga canimorsus</name>
    <dbReference type="NCBI Taxonomy" id="28188"/>
    <lineage>
        <taxon>Bacteria</taxon>
        <taxon>Pseudomonadati</taxon>
        <taxon>Bacteroidota</taxon>
        <taxon>Flavobacteriia</taxon>
        <taxon>Flavobacteriales</taxon>
        <taxon>Flavobacteriaceae</taxon>
        <taxon>Capnocytophaga</taxon>
    </lineage>
</organism>
<evidence type="ECO:0000313" key="1">
    <source>
        <dbReference type="EMBL" id="CEN38783.1"/>
    </source>
</evidence>
<reference evidence="1 2" key="1">
    <citation type="submission" date="2015-01" db="EMBL/GenBank/DDBJ databases">
        <authorList>
            <person name="Xiang T."/>
            <person name="Song Y."/>
            <person name="Huang L."/>
            <person name="Wang B."/>
            <person name="Wu P."/>
        </authorList>
    </citation>
    <scope>NUCLEOTIDE SEQUENCE [LARGE SCALE GENOMIC DNA]</scope>
    <source>
        <strain evidence="1 2">Cc12</strain>
    </source>
</reference>